<dbReference type="Gene3D" id="1.10.10.60">
    <property type="entry name" value="Homeodomain-like"/>
    <property type="match status" value="1"/>
</dbReference>
<protein>
    <submittedName>
        <fullName evidence="5">AcrR family transcriptional regulator</fullName>
    </submittedName>
</protein>
<dbReference type="Proteomes" id="UP001549076">
    <property type="component" value="Unassembled WGS sequence"/>
</dbReference>
<name>A0ABV2MZG5_9HYPH</name>
<evidence type="ECO:0000256" key="3">
    <source>
        <dbReference type="PROSITE-ProRule" id="PRU00335"/>
    </source>
</evidence>
<dbReference type="EMBL" id="JBEPML010000007">
    <property type="protein sequence ID" value="MET3792197.1"/>
    <property type="molecule type" value="Genomic_DNA"/>
</dbReference>
<keyword evidence="2 3" id="KW-0238">DNA-binding</keyword>
<accession>A0ABV2MZG5</accession>
<evidence type="ECO:0000313" key="5">
    <source>
        <dbReference type="EMBL" id="MET3792197.1"/>
    </source>
</evidence>
<evidence type="ECO:0000256" key="1">
    <source>
        <dbReference type="ARBA" id="ARBA00023054"/>
    </source>
</evidence>
<feature type="domain" description="HTH tetR-type" evidence="4">
    <location>
        <begin position="26"/>
        <end position="86"/>
    </location>
</feature>
<sequence>MAAATRPGAAPAEARAPRARRVLPAEVRTDHLISAAADLFIAQGLEATTVDDIVARAGVAKGTFYHYFATKADVLVALRERFSQDFAARAAAAIEAVPDTDHPARFNAWLRAAVSTYLANFRLHDVVFHDFTHDRRRSREKDMVIGQLAALLEAGQEAGAWNLPNARAAALVLFDGMHGVVDDAIAAGQLDPAPLCGMLEQMLGRILVR</sequence>
<feature type="DNA-binding region" description="H-T-H motif" evidence="3">
    <location>
        <begin position="49"/>
        <end position="68"/>
    </location>
</feature>
<dbReference type="InterPro" id="IPR009057">
    <property type="entry name" value="Homeodomain-like_sf"/>
</dbReference>
<keyword evidence="1" id="KW-0175">Coiled coil</keyword>
<reference evidence="5 6" key="1">
    <citation type="submission" date="2024-06" db="EMBL/GenBank/DDBJ databases">
        <title>Genomic Encyclopedia of Type Strains, Phase IV (KMG-IV): sequencing the most valuable type-strain genomes for metagenomic binning, comparative biology and taxonomic classification.</title>
        <authorList>
            <person name="Goeker M."/>
        </authorList>
    </citation>
    <scope>NUCLEOTIDE SEQUENCE [LARGE SCALE GENOMIC DNA]</scope>
    <source>
        <strain evidence="5 6">DSM 27865</strain>
    </source>
</reference>
<comment type="caution">
    <text evidence="5">The sequence shown here is derived from an EMBL/GenBank/DDBJ whole genome shotgun (WGS) entry which is preliminary data.</text>
</comment>
<dbReference type="Gene3D" id="1.10.357.10">
    <property type="entry name" value="Tetracycline Repressor, domain 2"/>
    <property type="match status" value="1"/>
</dbReference>
<dbReference type="Pfam" id="PF00440">
    <property type="entry name" value="TetR_N"/>
    <property type="match status" value="1"/>
</dbReference>
<dbReference type="PROSITE" id="PS01081">
    <property type="entry name" value="HTH_TETR_1"/>
    <property type="match status" value="1"/>
</dbReference>
<organism evidence="5 6">
    <name type="scientific">Aquamicrobium terrae</name>
    <dbReference type="NCBI Taxonomy" id="1324945"/>
    <lineage>
        <taxon>Bacteria</taxon>
        <taxon>Pseudomonadati</taxon>
        <taxon>Pseudomonadota</taxon>
        <taxon>Alphaproteobacteria</taxon>
        <taxon>Hyphomicrobiales</taxon>
        <taxon>Phyllobacteriaceae</taxon>
        <taxon>Aquamicrobium</taxon>
    </lineage>
</organism>
<dbReference type="PANTHER" id="PTHR30055">
    <property type="entry name" value="HTH-TYPE TRANSCRIPTIONAL REGULATOR RUTR"/>
    <property type="match status" value="1"/>
</dbReference>
<evidence type="ECO:0000256" key="2">
    <source>
        <dbReference type="ARBA" id="ARBA00023125"/>
    </source>
</evidence>
<evidence type="ECO:0000259" key="4">
    <source>
        <dbReference type="PROSITE" id="PS50977"/>
    </source>
</evidence>
<dbReference type="InterPro" id="IPR050109">
    <property type="entry name" value="HTH-type_TetR-like_transc_reg"/>
</dbReference>
<dbReference type="PROSITE" id="PS50977">
    <property type="entry name" value="HTH_TETR_2"/>
    <property type="match status" value="1"/>
</dbReference>
<dbReference type="SUPFAM" id="SSF46689">
    <property type="entry name" value="Homeodomain-like"/>
    <property type="match status" value="1"/>
</dbReference>
<keyword evidence="6" id="KW-1185">Reference proteome</keyword>
<dbReference type="InterPro" id="IPR023772">
    <property type="entry name" value="DNA-bd_HTH_TetR-type_CS"/>
</dbReference>
<dbReference type="InterPro" id="IPR001647">
    <property type="entry name" value="HTH_TetR"/>
</dbReference>
<dbReference type="PRINTS" id="PR00455">
    <property type="entry name" value="HTHTETR"/>
</dbReference>
<proteinExistence type="predicted"/>
<evidence type="ECO:0000313" key="6">
    <source>
        <dbReference type="Proteomes" id="UP001549076"/>
    </source>
</evidence>
<gene>
    <name evidence="5" type="ORF">ABID37_002412</name>
</gene>
<dbReference type="RefSeq" id="WP_354194962.1">
    <property type="nucleotide sequence ID" value="NZ_JBEPML010000007.1"/>
</dbReference>
<dbReference type="PANTHER" id="PTHR30055:SF183">
    <property type="entry name" value="NUCLEOID OCCLUSION FACTOR SLMA"/>
    <property type="match status" value="1"/>
</dbReference>